<dbReference type="AlphaFoldDB" id="A0A812X1D3"/>
<feature type="region of interest" description="Disordered" evidence="1">
    <location>
        <begin position="188"/>
        <end position="221"/>
    </location>
</feature>
<accession>A0A812X1D3</accession>
<sequence length="221" mass="24713">MLSGRFTSEDKIKYFHAVKGKLKSRGIRTYMVETAHDYGVPTASYLFRARIMVAFCTSTYGEVTTRTYETWSELKHVYEHPREIELLPVKLITHWPPQPPGHEDGKSYCKLAFGPSRLFVEGLDREGKYLAPDVLAHRIVEHITRLGLLDEVQQQDVAGQEEFSLSSMFSGVSGFFQGLFDVPAAAPEVQQPASAPPTLPPRLPNRTAGPTEVQIFSKTSG</sequence>
<evidence type="ECO:0000256" key="1">
    <source>
        <dbReference type="SAM" id="MobiDB-lite"/>
    </source>
</evidence>
<evidence type="ECO:0000313" key="2">
    <source>
        <dbReference type="EMBL" id="CAE7709703.1"/>
    </source>
</evidence>
<dbReference type="Proteomes" id="UP000649617">
    <property type="component" value="Unassembled WGS sequence"/>
</dbReference>
<feature type="non-terminal residue" evidence="2">
    <location>
        <position position="1"/>
    </location>
</feature>
<dbReference type="EMBL" id="CAJNIZ010045076">
    <property type="protein sequence ID" value="CAE7709703.1"/>
    <property type="molecule type" value="Genomic_DNA"/>
</dbReference>
<keyword evidence="3" id="KW-1185">Reference proteome</keyword>
<protein>
    <submittedName>
        <fullName evidence="2">Uncharacterized protein</fullName>
    </submittedName>
</protein>
<proteinExistence type="predicted"/>
<reference evidence="2" key="1">
    <citation type="submission" date="2021-02" db="EMBL/GenBank/DDBJ databases">
        <authorList>
            <person name="Dougan E. K."/>
            <person name="Rhodes N."/>
            <person name="Thang M."/>
            <person name="Chan C."/>
        </authorList>
    </citation>
    <scope>NUCLEOTIDE SEQUENCE</scope>
</reference>
<organism evidence="2 3">
    <name type="scientific">Symbiodinium pilosum</name>
    <name type="common">Dinoflagellate</name>
    <dbReference type="NCBI Taxonomy" id="2952"/>
    <lineage>
        <taxon>Eukaryota</taxon>
        <taxon>Sar</taxon>
        <taxon>Alveolata</taxon>
        <taxon>Dinophyceae</taxon>
        <taxon>Suessiales</taxon>
        <taxon>Symbiodiniaceae</taxon>
        <taxon>Symbiodinium</taxon>
    </lineage>
</organism>
<gene>
    <name evidence="2" type="ORF">SPIL2461_LOCUS20102</name>
</gene>
<evidence type="ECO:0000313" key="3">
    <source>
        <dbReference type="Proteomes" id="UP000649617"/>
    </source>
</evidence>
<dbReference type="OrthoDB" id="416885at2759"/>
<name>A0A812X1D3_SYMPI</name>
<comment type="caution">
    <text evidence="2">The sequence shown here is derived from an EMBL/GenBank/DDBJ whole genome shotgun (WGS) entry which is preliminary data.</text>
</comment>
<feature type="compositionally biased region" description="Pro residues" evidence="1">
    <location>
        <begin position="194"/>
        <end position="203"/>
    </location>
</feature>